<proteinExistence type="predicted"/>
<dbReference type="AlphaFoldDB" id="A0A381PQ63"/>
<organism evidence="2">
    <name type="scientific">marine metagenome</name>
    <dbReference type="NCBI Taxonomy" id="408172"/>
    <lineage>
        <taxon>unclassified sequences</taxon>
        <taxon>metagenomes</taxon>
        <taxon>ecological metagenomes</taxon>
    </lineage>
</organism>
<feature type="transmembrane region" description="Helical" evidence="1">
    <location>
        <begin position="296"/>
        <end position="315"/>
    </location>
</feature>
<sequence length="316" mass="37340">MNKIALIFLCILLNACTWNGIHISVLPDGNYSIVYESIGIKSDLENEDFVHPSNDNDQWVTTIKDNGDNSLTKITINKEPIEGKLIFENKKNLSYWIDVQKKEYFLRNEYYFSAKIYDLRIDEKYPSIVDFLDVEADSISWLLPAKKYIIDSALLEYQKSFDNKIFFEKINNQLESYFDYVKKDSLIEKININSSLIVKDALKPMVNNLPRNFFKDIGPVINFHEKEFEKNTELMNDSFSFQLLLPGEIKKHNMIEDPVFSEEDDFNLYWEIEFQDISQDNFEMYGKSVIIKKNRVFWLMLMLFCCSYLIIRKVVV</sequence>
<evidence type="ECO:0000256" key="1">
    <source>
        <dbReference type="SAM" id="Phobius"/>
    </source>
</evidence>
<keyword evidence="1" id="KW-0472">Membrane</keyword>
<evidence type="ECO:0000313" key="2">
    <source>
        <dbReference type="EMBL" id="SUZ68237.1"/>
    </source>
</evidence>
<reference evidence="2" key="1">
    <citation type="submission" date="2018-05" db="EMBL/GenBank/DDBJ databases">
        <authorList>
            <person name="Lanie J.A."/>
            <person name="Ng W.-L."/>
            <person name="Kazmierczak K.M."/>
            <person name="Andrzejewski T.M."/>
            <person name="Davidsen T.M."/>
            <person name="Wayne K.J."/>
            <person name="Tettelin H."/>
            <person name="Glass J.I."/>
            <person name="Rusch D."/>
            <person name="Podicherti R."/>
            <person name="Tsui H.-C.T."/>
            <person name="Winkler M.E."/>
        </authorList>
    </citation>
    <scope>NUCLEOTIDE SEQUENCE</scope>
</reference>
<accession>A0A381PQ63</accession>
<name>A0A381PQ63_9ZZZZ</name>
<dbReference type="EMBL" id="UINC01001034">
    <property type="protein sequence ID" value="SUZ68237.1"/>
    <property type="molecule type" value="Genomic_DNA"/>
</dbReference>
<keyword evidence="1" id="KW-0812">Transmembrane</keyword>
<keyword evidence="1" id="KW-1133">Transmembrane helix</keyword>
<protein>
    <submittedName>
        <fullName evidence="2">Uncharacterized protein</fullName>
    </submittedName>
</protein>
<gene>
    <name evidence="2" type="ORF">METZ01_LOCUS21091</name>
</gene>